<accession>I0Z4X7</accession>
<dbReference type="KEGG" id="csl:COCSUDRAFT_46338"/>
<comment type="caution">
    <text evidence="12">The sequence shown here is derived from an EMBL/GenBank/DDBJ whole genome shotgun (WGS) entry which is preliminary data.</text>
</comment>
<dbReference type="STRING" id="574566.I0Z4X7"/>
<dbReference type="CDD" id="cd00143">
    <property type="entry name" value="PP2Cc"/>
    <property type="match status" value="1"/>
</dbReference>
<dbReference type="InterPro" id="IPR000222">
    <property type="entry name" value="PP2C_BS"/>
</dbReference>
<evidence type="ECO:0000256" key="1">
    <source>
        <dbReference type="ARBA" id="ARBA00001936"/>
    </source>
</evidence>
<sequence>MGAYLSSPVTVKASEEEENESYNYGVCAMQGWRTEMEDAHSVVLEMEGASKTGFFGVFDGHGGKEVARFTALYLARELAALEEYRSGDMQGALGRAYLRMDELLVMDVHEAELRKLAGEPDQPSAAPGRRRPKRAPAMVLDEAELPEVLRDALRSARERAAERRARKAAGAGAGAAGTDESVDEDVEEFDVADLIAGEFGEDDDEDDDEEDPDYKPVVVEGDEEMGPRELVDLEIDSEADQAGAPNPGLSVKTGPSRIPPAAHGVEADAMEAEAAAAAETSSEETGEDSGGVKNGGKRKRLEGRRGGGRSRGPAAQHDGVPTYKGEESGSSGPEGLAAAAAAAEEEEESGLSSSDDSDEAEVQEPARQQPGFRGPCAGCTAVVALVRGPELWVANAGDSRCVCSRRGLALALSRDHKPTDDEELQRISRAGGFVAEGRINGSLNLSRALGDMDYKQSKDLGPDAQMVTAVPEVRSLRLEPGDEFLILACDGIWDNQGSVQQALAFSIMAVDFVRKRLAQRMSPRAICEALCDHCLAPNTAGCGKGCDNMSALVVVLKQFSPFAAGDREIDLASLPPPPAPEELDPMFLDHSEPQSD</sequence>
<dbReference type="PANTHER" id="PTHR13832:SF840">
    <property type="entry name" value="PROTEIN PHOSPHATASE 2C 60-RELATED"/>
    <property type="match status" value="1"/>
</dbReference>
<protein>
    <recommendedName>
        <fullName evidence="3">protein-serine/threonine phosphatase</fullName>
        <ecNumber evidence="3">3.1.3.16</ecNumber>
    </recommendedName>
</protein>
<feature type="region of interest" description="Disordered" evidence="10">
    <location>
        <begin position="115"/>
        <end position="139"/>
    </location>
</feature>
<dbReference type="eggNOG" id="KOG0699">
    <property type="taxonomic scope" value="Eukaryota"/>
</dbReference>
<keyword evidence="7 9" id="KW-0904">Protein phosphatase</keyword>
<evidence type="ECO:0000313" key="12">
    <source>
        <dbReference type="EMBL" id="EIE25696.1"/>
    </source>
</evidence>
<dbReference type="PROSITE" id="PS51746">
    <property type="entry name" value="PPM_2"/>
    <property type="match status" value="1"/>
</dbReference>
<dbReference type="Proteomes" id="UP000007264">
    <property type="component" value="Unassembled WGS sequence"/>
</dbReference>
<dbReference type="InterPro" id="IPR036457">
    <property type="entry name" value="PPM-type-like_dom_sf"/>
</dbReference>
<dbReference type="EMBL" id="AGSI01000003">
    <property type="protein sequence ID" value="EIE25696.1"/>
    <property type="molecule type" value="Genomic_DNA"/>
</dbReference>
<evidence type="ECO:0000256" key="5">
    <source>
        <dbReference type="ARBA" id="ARBA00022801"/>
    </source>
</evidence>
<feature type="domain" description="PPM-type phosphatase" evidence="11">
    <location>
        <begin position="23"/>
        <end position="556"/>
    </location>
</feature>
<feature type="region of interest" description="Disordered" evidence="10">
    <location>
        <begin position="570"/>
        <end position="596"/>
    </location>
</feature>
<evidence type="ECO:0000256" key="6">
    <source>
        <dbReference type="ARBA" id="ARBA00022842"/>
    </source>
</evidence>
<feature type="compositionally biased region" description="Basic and acidic residues" evidence="10">
    <location>
        <begin position="587"/>
        <end position="596"/>
    </location>
</feature>
<dbReference type="eggNOG" id="KOG0698">
    <property type="taxonomic scope" value="Eukaryota"/>
</dbReference>
<evidence type="ECO:0000313" key="13">
    <source>
        <dbReference type="Proteomes" id="UP000007264"/>
    </source>
</evidence>
<feature type="compositionally biased region" description="Basic residues" evidence="10">
    <location>
        <begin position="295"/>
        <end position="308"/>
    </location>
</feature>
<reference evidence="12 13" key="1">
    <citation type="journal article" date="2012" name="Genome Biol.">
        <title>The genome of the polar eukaryotic microalga coccomyxa subellipsoidea reveals traits of cold adaptation.</title>
        <authorList>
            <person name="Blanc G."/>
            <person name="Agarkova I."/>
            <person name="Grimwood J."/>
            <person name="Kuo A."/>
            <person name="Brueggeman A."/>
            <person name="Dunigan D."/>
            <person name="Gurnon J."/>
            <person name="Ladunga I."/>
            <person name="Lindquist E."/>
            <person name="Lucas S."/>
            <person name="Pangilinan J."/>
            <person name="Proschold T."/>
            <person name="Salamov A."/>
            <person name="Schmutz J."/>
            <person name="Weeks D."/>
            <person name="Yamada T."/>
            <person name="Claverie J.M."/>
            <person name="Grigoriev I."/>
            <person name="Van Etten J."/>
            <person name="Lomsadze A."/>
            <person name="Borodovsky M."/>
        </authorList>
    </citation>
    <scope>NUCLEOTIDE SEQUENCE [LARGE SCALE GENOMIC DNA]</scope>
    <source>
        <strain evidence="12 13">C-169</strain>
    </source>
</reference>
<evidence type="ECO:0000256" key="2">
    <source>
        <dbReference type="ARBA" id="ARBA00001946"/>
    </source>
</evidence>
<name>I0Z4X7_COCSC</name>
<evidence type="ECO:0000256" key="4">
    <source>
        <dbReference type="ARBA" id="ARBA00022723"/>
    </source>
</evidence>
<evidence type="ECO:0000256" key="10">
    <source>
        <dbReference type="SAM" id="MobiDB-lite"/>
    </source>
</evidence>
<dbReference type="EC" id="3.1.3.16" evidence="3"/>
<dbReference type="InterPro" id="IPR001932">
    <property type="entry name" value="PPM-type_phosphatase-like_dom"/>
</dbReference>
<keyword evidence="13" id="KW-1185">Reference proteome</keyword>
<dbReference type="Gene3D" id="3.60.40.10">
    <property type="entry name" value="PPM-type phosphatase domain"/>
    <property type="match status" value="2"/>
</dbReference>
<keyword evidence="6" id="KW-0460">Magnesium</keyword>
<keyword evidence="5 9" id="KW-0378">Hydrolase</keyword>
<gene>
    <name evidence="12" type="ORF">COCSUDRAFT_46338</name>
</gene>
<dbReference type="RefSeq" id="XP_005650240.1">
    <property type="nucleotide sequence ID" value="XM_005650183.1"/>
</dbReference>
<proteinExistence type="inferred from homology"/>
<dbReference type="OrthoDB" id="10264738at2759"/>
<dbReference type="SMART" id="SM00332">
    <property type="entry name" value="PP2Cc"/>
    <property type="match status" value="1"/>
</dbReference>
<keyword evidence="8" id="KW-0464">Manganese</keyword>
<dbReference type="SUPFAM" id="SSF81606">
    <property type="entry name" value="PP2C-like"/>
    <property type="match status" value="2"/>
</dbReference>
<feature type="region of interest" description="Disordered" evidence="10">
    <location>
        <begin position="164"/>
        <end position="186"/>
    </location>
</feature>
<feature type="compositionally biased region" description="Low complexity" evidence="10">
    <location>
        <begin position="328"/>
        <end position="342"/>
    </location>
</feature>
<dbReference type="GO" id="GO:0046872">
    <property type="term" value="F:metal ion binding"/>
    <property type="evidence" value="ECO:0007669"/>
    <property type="project" value="UniProtKB-KW"/>
</dbReference>
<dbReference type="GO" id="GO:0004722">
    <property type="term" value="F:protein serine/threonine phosphatase activity"/>
    <property type="evidence" value="ECO:0007669"/>
    <property type="project" value="UniProtKB-EC"/>
</dbReference>
<feature type="region of interest" description="Disordered" evidence="10">
    <location>
        <begin position="199"/>
        <end position="374"/>
    </location>
</feature>
<comment type="cofactor">
    <cofactor evidence="1">
        <name>Mn(2+)</name>
        <dbReference type="ChEBI" id="CHEBI:29035"/>
    </cofactor>
</comment>
<keyword evidence="4" id="KW-0479">Metal-binding</keyword>
<evidence type="ECO:0000256" key="3">
    <source>
        <dbReference type="ARBA" id="ARBA00013081"/>
    </source>
</evidence>
<evidence type="ECO:0000259" key="11">
    <source>
        <dbReference type="PROSITE" id="PS51746"/>
    </source>
</evidence>
<dbReference type="InterPro" id="IPR015655">
    <property type="entry name" value="PP2C"/>
</dbReference>
<feature type="compositionally biased region" description="Acidic residues" evidence="10">
    <location>
        <begin position="199"/>
        <end position="212"/>
    </location>
</feature>
<dbReference type="GeneID" id="17043700"/>
<dbReference type="AlphaFoldDB" id="I0Z4X7"/>
<dbReference type="PROSITE" id="PS01032">
    <property type="entry name" value="PPM_1"/>
    <property type="match status" value="1"/>
</dbReference>
<comment type="cofactor">
    <cofactor evidence="2">
        <name>Mg(2+)</name>
        <dbReference type="ChEBI" id="CHEBI:18420"/>
    </cofactor>
</comment>
<dbReference type="PANTHER" id="PTHR13832">
    <property type="entry name" value="PROTEIN PHOSPHATASE 2C"/>
    <property type="match status" value="1"/>
</dbReference>
<organism evidence="12 13">
    <name type="scientific">Coccomyxa subellipsoidea (strain C-169)</name>
    <name type="common">Green microalga</name>
    <dbReference type="NCBI Taxonomy" id="574566"/>
    <lineage>
        <taxon>Eukaryota</taxon>
        <taxon>Viridiplantae</taxon>
        <taxon>Chlorophyta</taxon>
        <taxon>core chlorophytes</taxon>
        <taxon>Trebouxiophyceae</taxon>
        <taxon>Trebouxiophyceae incertae sedis</taxon>
        <taxon>Coccomyxaceae</taxon>
        <taxon>Coccomyxa</taxon>
        <taxon>Coccomyxa subellipsoidea</taxon>
    </lineage>
</organism>
<comment type="similarity">
    <text evidence="9">Belongs to the PP2C family.</text>
</comment>
<dbReference type="Pfam" id="PF00481">
    <property type="entry name" value="PP2C"/>
    <property type="match status" value="2"/>
</dbReference>
<evidence type="ECO:0000256" key="9">
    <source>
        <dbReference type="RuleBase" id="RU003465"/>
    </source>
</evidence>
<evidence type="ECO:0000256" key="8">
    <source>
        <dbReference type="ARBA" id="ARBA00023211"/>
    </source>
</evidence>
<evidence type="ECO:0000256" key="7">
    <source>
        <dbReference type="ARBA" id="ARBA00022912"/>
    </source>
</evidence>
<feature type="compositionally biased region" description="Acidic residues" evidence="10">
    <location>
        <begin position="343"/>
        <end position="362"/>
    </location>
</feature>